<accession>A0A1S9S1J0</accession>
<evidence type="ECO:0000313" key="2">
    <source>
        <dbReference type="EMBL" id="OOQ91615.1"/>
    </source>
</evidence>
<evidence type="ECO:0000256" key="1">
    <source>
        <dbReference type="SAM" id="MobiDB-lite"/>
    </source>
</evidence>
<reference evidence="3" key="1">
    <citation type="submission" date="2015-09" db="EMBL/GenBank/DDBJ databases">
        <authorList>
            <person name="Fill T.P."/>
            <person name="Baretta J.F."/>
            <person name="de Almeida L.G."/>
            <person name="Rocha M."/>
            <person name="de Souza D.H."/>
            <person name="Malavazi I."/>
            <person name="Cerdeira L.T."/>
            <person name="Hong H."/>
            <person name="Samborskyy M."/>
            <person name="de Vasconcelos A.T."/>
            <person name="Leadlay P."/>
            <person name="Rodrigues-Filho E."/>
        </authorList>
    </citation>
    <scope>NUCLEOTIDE SEQUENCE [LARGE SCALE GENOMIC DNA]</scope>
    <source>
        <strain evidence="3">LaBioMMi 136</strain>
    </source>
</reference>
<dbReference type="EMBL" id="LJBN01000001">
    <property type="protein sequence ID" value="OOQ91615.1"/>
    <property type="molecule type" value="Genomic_DNA"/>
</dbReference>
<feature type="compositionally biased region" description="Acidic residues" evidence="1">
    <location>
        <begin position="106"/>
        <end position="123"/>
    </location>
</feature>
<comment type="caution">
    <text evidence="2">The sequence shown here is derived from an EMBL/GenBank/DDBJ whole genome shotgun (WGS) entry which is preliminary data.</text>
</comment>
<gene>
    <name evidence="2" type="ORF">PEBR_08805</name>
</gene>
<feature type="region of interest" description="Disordered" evidence="1">
    <location>
        <begin position="55"/>
        <end position="140"/>
    </location>
</feature>
<dbReference type="Proteomes" id="UP000190744">
    <property type="component" value="Unassembled WGS sequence"/>
</dbReference>
<name>A0A1S9S1J0_PENBI</name>
<evidence type="ECO:0000313" key="3">
    <source>
        <dbReference type="Proteomes" id="UP000190744"/>
    </source>
</evidence>
<protein>
    <submittedName>
        <fullName evidence="2">Uncharacterized protein</fullName>
    </submittedName>
</protein>
<proteinExistence type="predicted"/>
<sequence length="140" mass="15498">MPMTWNPESDARLLIAIISTTANINWEAAAIFMGKDLKRKDCSISALKHRVARLKDKAGLPVTPRAKGSKTSTKRATPMESSKADLEKAKAKKAKTDKKAKVSSTIDDDNVDQVDDDSDSDEEQSIKEEWPEEYSLLECA</sequence>
<dbReference type="AlphaFoldDB" id="A0A1S9S1J0"/>
<organism evidence="2 3">
    <name type="scientific">Penicillium brasilianum</name>
    <dbReference type="NCBI Taxonomy" id="104259"/>
    <lineage>
        <taxon>Eukaryota</taxon>
        <taxon>Fungi</taxon>
        <taxon>Dikarya</taxon>
        <taxon>Ascomycota</taxon>
        <taxon>Pezizomycotina</taxon>
        <taxon>Eurotiomycetes</taxon>
        <taxon>Eurotiomycetidae</taxon>
        <taxon>Eurotiales</taxon>
        <taxon>Aspergillaceae</taxon>
        <taxon>Penicillium</taxon>
    </lineage>
</organism>